<dbReference type="KEGG" id="alkq:M9189_03535"/>
<dbReference type="Proteomes" id="UP001056426">
    <property type="component" value="Chromosome"/>
</dbReference>
<dbReference type="Gene3D" id="3.40.50.2300">
    <property type="match status" value="1"/>
</dbReference>
<dbReference type="Gene3D" id="3.30.450.20">
    <property type="entry name" value="PAS domain"/>
    <property type="match status" value="1"/>
</dbReference>
<dbReference type="InterPro" id="IPR013767">
    <property type="entry name" value="PAS_fold"/>
</dbReference>
<dbReference type="InterPro" id="IPR001789">
    <property type="entry name" value="Sig_transdc_resp-reg_receiver"/>
</dbReference>
<sequence>MRKVLIVEDDKFLAAIFALFIKDMGFEVVGRCRSGVEAVELCNSLEPNVVLMDIHLEGEMDGIQAAEKIQRELEIPVIFISSDTSSSVVERAIISNSYGYLVKPVQRKELEISIELAYYKHKAVIDQKRKEEGFRKFISDAPVPIVIIQDGKILYLNNEALDFFHTHYIEDMMGLPFLDFVEPDHRDRFESFIAPDAQNGKLPGRCLVNMKGLHGGTIETDIKGSWICFNGKDALQLFLNDSFQPQAHE</sequence>
<evidence type="ECO:0000256" key="1">
    <source>
        <dbReference type="PROSITE-ProRule" id="PRU00169"/>
    </source>
</evidence>
<dbReference type="Pfam" id="PF00072">
    <property type="entry name" value="Response_reg"/>
    <property type="match status" value="1"/>
</dbReference>
<evidence type="ECO:0000259" key="2">
    <source>
        <dbReference type="PROSITE" id="PS50110"/>
    </source>
</evidence>
<proteinExistence type="predicted"/>
<dbReference type="SMART" id="SM00448">
    <property type="entry name" value="REC"/>
    <property type="match status" value="1"/>
</dbReference>
<evidence type="ECO:0000313" key="4">
    <source>
        <dbReference type="Proteomes" id="UP001056426"/>
    </source>
</evidence>
<dbReference type="GO" id="GO:0006355">
    <property type="term" value="P:regulation of DNA-templated transcription"/>
    <property type="evidence" value="ECO:0007669"/>
    <property type="project" value="InterPro"/>
</dbReference>
<gene>
    <name evidence="3" type="ORF">M9189_03535</name>
</gene>
<keyword evidence="1" id="KW-0597">Phosphoprotein</keyword>
<organism evidence="3 4">
    <name type="scientific">Xiashengella succiniciproducens</name>
    <dbReference type="NCBI Taxonomy" id="2949635"/>
    <lineage>
        <taxon>Bacteria</taxon>
        <taxon>Pseudomonadati</taxon>
        <taxon>Bacteroidota</taxon>
        <taxon>Bacteroidia</taxon>
        <taxon>Marinilabiliales</taxon>
        <taxon>Marinilabiliaceae</taxon>
        <taxon>Xiashengella</taxon>
    </lineage>
</organism>
<dbReference type="EMBL" id="CP098400">
    <property type="protein sequence ID" value="URW80427.1"/>
    <property type="molecule type" value="Genomic_DNA"/>
</dbReference>
<dbReference type="PANTHER" id="PTHR43228">
    <property type="entry name" value="TWO-COMPONENT RESPONSE REGULATOR"/>
    <property type="match status" value="1"/>
</dbReference>
<name>A0A9J6ZS78_9BACT</name>
<reference evidence="3" key="1">
    <citation type="submission" date="2022-05" db="EMBL/GenBank/DDBJ databases">
        <authorList>
            <person name="Sun X."/>
        </authorList>
    </citation>
    <scope>NUCLEOTIDE SEQUENCE</scope>
    <source>
        <strain evidence="3">Ai-910</strain>
    </source>
</reference>
<dbReference type="SUPFAM" id="SSF55785">
    <property type="entry name" value="PYP-like sensor domain (PAS domain)"/>
    <property type="match status" value="1"/>
</dbReference>
<dbReference type="InterPro" id="IPR000014">
    <property type="entry name" value="PAS"/>
</dbReference>
<evidence type="ECO:0000313" key="3">
    <source>
        <dbReference type="EMBL" id="URW80427.1"/>
    </source>
</evidence>
<keyword evidence="4" id="KW-1185">Reference proteome</keyword>
<dbReference type="SMART" id="SM00091">
    <property type="entry name" value="PAS"/>
    <property type="match status" value="1"/>
</dbReference>
<dbReference type="SUPFAM" id="SSF52172">
    <property type="entry name" value="CheY-like"/>
    <property type="match status" value="1"/>
</dbReference>
<dbReference type="PANTHER" id="PTHR43228:SF6">
    <property type="entry name" value="RESPONSE REGULATOR RECEIVER"/>
    <property type="match status" value="1"/>
</dbReference>
<dbReference type="AlphaFoldDB" id="A0A9J6ZS78"/>
<accession>A0A9J6ZS78</accession>
<dbReference type="InterPro" id="IPR035965">
    <property type="entry name" value="PAS-like_dom_sf"/>
</dbReference>
<feature type="modified residue" description="4-aspartylphosphate" evidence="1">
    <location>
        <position position="53"/>
    </location>
</feature>
<dbReference type="RefSeq" id="WP_250724623.1">
    <property type="nucleotide sequence ID" value="NZ_CP098400.1"/>
</dbReference>
<dbReference type="InterPro" id="IPR011006">
    <property type="entry name" value="CheY-like_superfamily"/>
</dbReference>
<dbReference type="GO" id="GO:0000160">
    <property type="term" value="P:phosphorelay signal transduction system"/>
    <property type="evidence" value="ECO:0007669"/>
    <property type="project" value="InterPro"/>
</dbReference>
<dbReference type="PROSITE" id="PS50110">
    <property type="entry name" value="RESPONSE_REGULATORY"/>
    <property type="match status" value="1"/>
</dbReference>
<protein>
    <submittedName>
        <fullName evidence="3">Response regulator</fullName>
    </submittedName>
</protein>
<dbReference type="Pfam" id="PF00989">
    <property type="entry name" value="PAS"/>
    <property type="match status" value="1"/>
</dbReference>
<dbReference type="InterPro" id="IPR052048">
    <property type="entry name" value="ST_Response_Regulator"/>
</dbReference>
<dbReference type="NCBIfam" id="TIGR00229">
    <property type="entry name" value="sensory_box"/>
    <property type="match status" value="1"/>
</dbReference>
<dbReference type="CDD" id="cd17534">
    <property type="entry name" value="REC_DC-like"/>
    <property type="match status" value="1"/>
</dbReference>
<dbReference type="CDD" id="cd00130">
    <property type="entry name" value="PAS"/>
    <property type="match status" value="1"/>
</dbReference>
<feature type="domain" description="Response regulatory" evidence="2">
    <location>
        <begin position="3"/>
        <end position="118"/>
    </location>
</feature>
<reference evidence="3" key="2">
    <citation type="submission" date="2022-06" db="EMBL/GenBank/DDBJ databases">
        <title>Xiashengella guii gen. nov. sp. nov., a bacterium isolated form anaerobic digestion tank.</title>
        <authorList>
            <person name="Huang H."/>
        </authorList>
    </citation>
    <scope>NUCLEOTIDE SEQUENCE</scope>
    <source>
        <strain evidence="3">Ai-910</strain>
    </source>
</reference>